<reference evidence="6" key="1">
    <citation type="submission" date="2016-06" db="UniProtKB">
        <authorList>
            <consortium name="WormBaseParasite"/>
        </authorList>
    </citation>
    <scope>IDENTIFICATION</scope>
</reference>
<dbReference type="AlphaFoldDB" id="A0A183IE26"/>
<name>A0A183IE26_9BILA</name>
<gene>
    <name evidence="4" type="ORF">SBAD_LOCUS1870</name>
</gene>
<dbReference type="PANTHER" id="PTHR46908:SF8">
    <property type="entry name" value="C-TYPE LECTIN DOMAIN-CONTAINING PROTEIN"/>
    <property type="match status" value="1"/>
</dbReference>
<dbReference type="PANTHER" id="PTHR46908">
    <property type="entry name" value="CUBILIN-LIKE PROTEIN"/>
    <property type="match status" value="1"/>
</dbReference>
<dbReference type="InterPro" id="IPR035914">
    <property type="entry name" value="Sperma_CUB_dom_sf"/>
</dbReference>
<evidence type="ECO:0000256" key="1">
    <source>
        <dbReference type="ARBA" id="ARBA00023157"/>
    </source>
</evidence>
<keyword evidence="5" id="KW-1185">Reference proteome</keyword>
<dbReference type="FunFam" id="2.60.120.290:FF:000005">
    <property type="entry name" value="Procollagen C-endopeptidase enhancer 1"/>
    <property type="match status" value="1"/>
</dbReference>
<feature type="domain" description="CUB" evidence="3">
    <location>
        <begin position="36"/>
        <end position="163"/>
    </location>
</feature>
<dbReference type="PROSITE" id="PS01180">
    <property type="entry name" value="CUB"/>
    <property type="match status" value="2"/>
</dbReference>
<evidence type="ECO:0000313" key="6">
    <source>
        <dbReference type="WBParaSite" id="SBAD_0000196001-mRNA-1"/>
    </source>
</evidence>
<proteinExistence type="predicted"/>
<dbReference type="SMART" id="SM00042">
    <property type="entry name" value="CUB"/>
    <property type="match status" value="2"/>
</dbReference>
<evidence type="ECO:0000313" key="4">
    <source>
        <dbReference type="EMBL" id="VDO95719.1"/>
    </source>
</evidence>
<keyword evidence="1" id="KW-1015">Disulfide bond</keyword>
<evidence type="ECO:0000256" key="2">
    <source>
        <dbReference type="PROSITE-ProRule" id="PRU00059"/>
    </source>
</evidence>
<dbReference type="Proteomes" id="UP000270296">
    <property type="component" value="Unassembled WGS sequence"/>
</dbReference>
<dbReference type="EMBL" id="UZAM01006983">
    <property type="protein sequence ID" value="VDO95719.1"/>
    <property type="molecule type" value="Genomic_DNA"/>
</dbReference>
<sequence length="289" mass="32418">MQKGLTSWLTLFSSRVVSEPCVKRSNFSNDHVSLGCGSNMTELRGRFHTPGYPSPYPSDTDCSWLISLPHGYVVKLFITDLNIGNSIQRCFSYEGNQGSLTIYDGPSDNGSFPLLARYCGNAVPPSPKVVSTGNEVFVRFKGAMRTTVRGQDGRGFFANYSVWCGGHLTAKSYRQFVHSVSFSTTEERTDDCSWLIESTEVGQKVELQFTYMSTAYDSIIYNCSEDYIEVYDGPEAANYTLLGRICGQESPTPFISTGNTLFLWTSFSTWSTWRRQFSFSYYLSDSSMC</sequence>
<evidence type="ECO:0000259" key="3">
    <source>
        <dbReference type="PROSITE" id="PS01180"/>
    </source>
</evidence>
<dbReference type="Gene3D" id="2.60.120.290">
    <property type="entry name" value="Spermadhesin, CUB domain"/>
    <property type="match status" value="2"/>
</dbReference>
<evidence type="ECO:0000313" key="5">
    <source>
        <dbReference type="Proteomes" id="UP000270296"/>
    </source>
</evidence>
<dbReference type="WBParaSite" id="SBAD_0000196001-mRNA-1">
    <property type="protein sequence ID" value="SBAD_0000196001-mRNA-1"/>
    <property type="gene ID" value="SBAD_0000196001"/>
</dbReference>
<dbReference type="CDD" id="cd00041">
    <property type="entry name" value="CUB"/>
    <property type="match status" value="2"/>
</dbReference>
<dbReference type="SUPFAM" id="SSF49854">
    <property type="entry name" value="Spermadhesin, CUB domain"/>
    <property type="match status" value="2"/>
</dbReference>
<dbReference type="InterPro" id="IPR052129">
    <property type="entry name" value="Spermadhesin-Link_domain"/>
</dbReference>
<feature type="domain" description="CUB" evidence="3">
    <location>
        <begin position="164"/>
        <end position="284"/>
    </location>
</feature>
<dbReference type="Pfam" id="PF00431">
    <property type="entry name" value="CUB"/>
    <property type="match status" value="2"/>
</dbReference>
<comment type="caution">
    <text evidence="2">Lacks conserved residue(s) required for the propagation of feature annotation.</text>
</comment>
<protein>
    <submittedName>
        <fullName evidence="6">CUB domain-containing protein</fullName>
    </submittedName>
</protein>
<accession>A0A183IE26</accession>
<reference evidence="4 5" key="2">
    <citation type="submission" date="2018-11" db="EMBL/GenBank/DDBJ databases">
        <authorList>
            <consortium name="Pathogen Informatics"/>
        </authorList>
    </citation>
    <scope>NUCLEOTIDE SEQUENCE [LARGE SCALE GENOMIC DNA]</scope>
</reference>
<dbReference type="OrthoDB" id="6365689at2759"/>
<organism evidence="6">
    <name type="scientific">Soboliphyme baturini</name>
    <dbReference type="NCBI Taxonomy" id="241478"/>
    <lineage>
        <taxon>Eukaryota</taxon>
        <taxon>Metazoa</taxon>
        <taxon>Ecdysozoa</taxon>
        <taxon>Nematoda</taxon>
        <taxon>Enoplea</taxon>
        <taxon>Dorylaimia</taxon>
        <taxon>Dioctophymatida</taxon>
        <taxon>Dioctophymatoidea</taxon>
        <taxon>Soboliphymatidae</taxon>
        <taxon>Soboliphyme</taxon>
    </lineage>
</organism>
<dbReference type="InterPro" id="IPR000859">
    <property type="entry name" value="CUB_dom"/>
</dbReference>